<keyword evidence="8" id="KW-0949">S-adenosyl-L-methionine</keyword>
<keyword evidence="6 18" id="KW-0645">Protease</keyword>
<evidence type="ECO:0000256" key="1">
    <source>
        <dbReference type="ARBA" id="ARBA00004429"/>
    </source>
</evidence>
<dbReference type="RefSeq" id="WP_145895017.1">
    <property type="nucleotide sequence ID" value="NZ_VOBQ01000017.1"/>
</dbReference>
<sequence>MFVFPAVDAAIAGVFGLLFGSFLNVVVHRFPKVMDRDWWKEIHATLADPQTHQAVFARPPSKGLVAETAAMGNALEALPPLSLAQPRSRCPHCGHMIRWYENIPVFSWLALRGKCSGCGKPISPRYPIVETVTAAFFALCAWRWGLSPQAAAWAAFAFLLIGLFLIDMDTFLLPDDLTYPLLWLGLLAAAAGWTVPLQSAVLGGAAGYLALWSVYHLFKLLTGKEGMGYGDFKLLAGLGAWFGVHYLLAIILVSSVVGAVIGVILLVVGKLANKEVPMPFGPYLAGAGLVCLVIGPARVPALFPFAFPFGSP</sequence>
<dbReference type="OrthoDB" id="9789291at2"/>
<dbReference type="InterPro" id="IPR000045">
    <property type="entry name" value="Prepilin_IV_endopep_pep"/>
</dbReference>
<keyword evidence="12 19" id="KW-0472">Membrane</keyword>
<dbReference type="InterPro" id="IPR014032">
    <property type="entry name" value="Peptidase_A24A_bac"/>
</dbReference>
<evidence type="ECO:0000256" key="12">
    <source>
        <dbReference type="ARBA" id="ARBA00023136"/>
    </source>
</evidence>
<dbReference type="GO" id="GO:0032259">
    <property type="term" value="P:methylation"/>
    <property type="evidence" value="ECO:0007669"/>
    <property type="project" value="UniProtKB-KW"/>
</dbReference>
<comment type="function">
    <text evidence="18">Plays an essential role in type IV pili and type II pseudopili formation by proteolytically removing the leader sequence from substrate proteins and subsequently monomethylating the alpha-amino group of the newly exposed N-terminal phenylalanine.</text>
</comment>
<dbReference type="EC" id="2.1.1.-" evidence="18"/>
<proteinExistence type="inferred from homology"/>
<evidence type="ECO:0000256" key="2">
    <source>
        <dbReference type="ARBA" id="ARBA00005801"/>
    </source>
</evidence>
<evidence type="ECO:0000256" key="5">
    <source>
        <dbReference type="ARBA" id="ARBA00022603"/>
    </source>
</evidence>
<evidence type="ECO:0000256" key="6">
    <source>
        <dbReference type="ARBA" id="ARBA00022670"/>
    </source>
</evidence>
<evidence type="ECO:0000256" key="14">
    <source>
        <dbReference type="ARBA" id="ARBA00050401"/>
    </source>
</evidence>
<dbReference type="GO" id="GO:0004190">
    <property type="term" value="F:aspartic-type endopeptidase activity"/>
    <property type="evidence" value="ECO:0007669"/>
    <property type="project" value="UniProtKB-EC"/>
</dbReference>
<evidence type="ECO:0000256" key="16">
    <source>
        <dbReference type="ARBA" id="ARBA00071870"/>
    </source>
</evidence>
<dbReference type="InterPro" id="IPR010627">
    <property type="entry name" value="Prepilin_pept_A24_N"/>
</dbReference>
<keyword evidence="4" id="KW-0997">Cell inner membrane</keyword>
<evidence type="ECO:0000313" key="23">
    <source>
        <dbReference type="Proteomes" id="UP000318199"/>
    </source>
</evidence>
<keyword evidence="11 19" id="KW-1133">Transmembrane helix</keyword>
<dbReference type="InterPro" id="IPR050882">
    <property type="entry name" value="Prepilin_peptidase/N-MTase"/>
</dbReference>
<dbReference type="EC" id="3.4.23.43" evidence="15 18"/>
<protein>
    <recommendedName>
        <fullName evidence="16 18">Prepilin leader peptidase/N-methyltransferase</fullName>
        <ecNumber evidence="18">2.1.1.-</ecNumber>
        <ecNumber evidence="15 18">3.4.23.43</ecNumber>
    </recommendedName>
</protein>
<evidence type="ECO:0000256" key="3">
    <source>
        <dbReference type="ARBA" id="ARBA00022475"/>
    </source>
</evidence>
<comment type="catalytic activity">
    <reaction evidence="14 18">
        <text>Typically cleaves a -Gly-|-Phe- bond to release an N-terminal, basic peptide of 5-8 residues from type IV prepilin, and then N-methylates the new N-terminal amino group, the methyl donor being S-adenosyl-L-methionine.</text>
        <dbReference type="EC" id="3.4.23.43"/>
    </reaction>
</comment>
<dbReference type="PANTHER" id="PTHR30487">
    <property type="entry name" value="TYPE 4 PREPILIN-LIKE PROTEINS LEADER PEPTIDE-PROCESSING ENZYME"/>
    <property type="match status" value="1"/>
</dbReference>
<keyword evidence="3" id="KW-1003">Cell membrane</keyword>
<evidence type="ECO:0000256" key="13">
    <source>
        <dbReference type="ARBA" id="ARBA00023268"/>
    </source>
</evidence>
<evidence type="ECO:0000259" key="21">
    <source>
        <dbReference type="Pfam" id="PF06750"/>
    </source>
</evidence>
<keyword evidence="9 18" id="KW-0812">Transmembrane</keyword>
<evidence type="ECO:0000256" key="10">
    <source>
        <dbReference type="ARBA" id="ARBA00022801"/>
    </source>
</evidence>
<evidence type="ECO:0000256" key="18">
    <source>
        <dbReference type="RuleBase" id="RU003794"/>
    </source>
</evidence>
<name>A0A562ZKL3_9BURK</name>
<feature type="domain" description="Prepilin type IV endopeptidase peptidase" evidence="20">
    <location>
        <begin position="155"/>
        <end position="263"/>
    </location>
</feature>
<accession>A0A562ZKL3</accession>
<keyword evidence="5 18" id="KW-0489">Methyltransferase</keyword>
<evidence type="ECO:0000259" key="20">
    <source>
        <dbReference type="Pfam" id="PF01478"/>
    </source>
</evidence>
<comment type="similarity">
    <text evidence="2 17">Belongs to the peptidase A24 family.</text>
</comment>
<feature type="transmembrane region" description="Helical" evidence="19">
    <location>
        <begin position="280"/>
        <end position="307"/>
    </location>
</feature>
<dbReference type="GO" id="GO:0006465">
    <property type="term" value="P:signal peptide processing"/>
    <property type="evidence" value="ECO:0007669"/>
    <property type="project" value="TreeGrafter"/>
</dbReference>
<dbReference type="AlphaFoldDB" id="A0A562ZKL3"/>
<feature type="transmembrane region" description="Helical" evidence="19">
    <location>
        <begin position="238"/>
        <end position="268"/>
    </location>
</feature>
<feature type="transmembrane region" description="Helical" evidence="19">
    <location>
        <begin position="178"/>
        <end position="195"/>
    </location>
</feature>
<gene>
    <name evidence="22" type="ORF">FN976_20925</name>
</gene>
<evidence type="ECO:0000256" key="19">
    <source>
        <dbReference type="SAM" id="Phobius"/>
    </source>
</evidence>
<dbReference type="PRINTS" id="PR00864">
    <property type="entry name" value="PREPILNPTASE"/>
</dbReference>
<reference evidence="22 23" key="1">
    <citation type="submission" date="2019-07" db="EMBL/GenBank/DDBJ databases">
        <title>Caenimonas sedimenti sp. nov., isolated from activated sludge.</title>
        <authorList>
            <person name="Xu J."/>
        </authorList>
    </citation>
    <scope>NUCLEOTIDE SEQUENCE [LARGE SCALE GENOMIC DNA]</scope>
    <source>
        <strain evidence="22 23">HX-9-20</strain>
    </source>
</reference>
<evidence type="ECO:0000256" key="11">
    <source>
        <dbReference type="ARBA" id="ARBA00022989"/>
    </source>
</evidence>
<comment type="subcellular location">
    <subcellularLocation>
        <location evidence="1">Cell inner membrane</location>
        <topology evidence="1">Multi-pass membrane protein</topology>
    </subcellularLocation>
    <subcellularLocation>
        <location evidence="18">Cell membrane</location>
        <topology evidence="18">Multi-pass membrane protein</topology>
    </subcellularLocation>
</comment>
<feature type="transmembrane region" description="Helical" evidence="19">
    <location>
        <begin position="6"/>
        <end position="27"/>
    </location>
</feature>
<dbReference type="Pfam" id="PF06750">
    <property type="entry name" value="A24_N_bact"/>
    <property type="match status" value="1"/>
</dbReference>
<comment type="caution">
    <text evidence="22">The sequence shown here is derived from an EMBL/GenBank/DDBJ whole genome shotgun (WGS) entry which is preliminary data.</text>
</comment>
<evidence type="ECO:0000256" key="15">
    <source>
        <dbReference type="ARBA" id="ARBA00067082"/>
    </source>
</evidence>
<evidence type="ECO:0000256" key="8">
    <source>
        <dbReference type="ARBA" id="ARBA00022691"/>
    </source>
</evidence>
<dbReference type="Pfam" id="PF01478">
    <property type="entry name" value="Peptidase_A24"/>
    <property type="match status" value="1"/>
</dbReference>
<evidence type="ECO:0000256" key="9">
    <source>
        <dbReference type="ARBA" id="ARBA00022692"/>
    </source>
</evidence>
<evidence type="ECO:0000256" key="17">
    <source>
        <dbReference type="RuleBase" id="RU003793"/>
    </source>
</evidence>
<keyword evidence="13 18" id="KW-0511">Multifunctional enzyme</keyword>
<organism evidence="22 23">
    <name type="scientific">Caenimonas sedimenti</name>
    <dbReference type="NCBI Taxonomy" id="2596921"/>
    <lineage>
        <taxon>Bacteria</taxon>
        <taxon>Pseudomonadati</taxon>
        <taxon>Pseudomonadota</taxon>
        <taxon>Betaproteobacteria</taxon>
        <taxon>Burkholderiales</taxon>
        <taxon>Comamonadaceae</taxon>
        <taxon>Caenimonas</taxon>
    </lineage>
</organism>
<dbReference type="FunFam" id="1.20.120.1220:FF:000001">
    <property type="entry name" value="Type 4 prepilin-like proteins leader peptide-processing enzyme"/>
    <property type="match status" value="1"/>
</dbReference>
<feature type="domain" description="Prepilin peptidase A24 N-terminal" evidence="21">
    <location>
        <begin position="14"/>
        <end position="144"/>
    </location>
</feature>
<dbReference type="EMBL" id="VOBQ01000017">
    <property type="protein sequence ID" value="TWO68865.1"/>
    <property type="molecule type" value="Genomic_DNA"/>
</dbReference>
<keyword evidence="23" id="KW-1185">Reference proteome</keyword>
<feature type="transmembrane region" description="Helical" evidence="19">
    <location>
        <begin position="150"/>
        <end position="166"/>
    </location>
</feature>
<evidence type="ECO:0000313" key="22">
    <source>
        <dbReference type="EMBL" id="TWO68865.1"/>
    </source>
</evidence>
<evidence type="ECO:0000256" key="7">
    <source>
        <dbReference type="ARBA" id="ARBA00022679"/>
    </source>
</evidence>
<keyword evidence="10 18" id="KW-0378">Hydrolase</keyword>
<dbReference type="Proteomes" id="UP000318199">
    <property type="component" value="Unassembled WGS sequence"/>
</dbReference>
<dbReference type="GO" id="GO:0008168">
    <property type="term" value="F:methyltransferase activity"/>
    <property type="evidence" value="ECO:0007669"/>
    <property type="project" value="UniProtKB-KW"/>
</dbReference>
<keyword evidence="7 18" id="KW-0808">Transferase</keyword>
<dbReference type="GO" id="GO:0005886">
    <property type="term" value="C:plasma membrane"/>
    <property type="evidence" value="ECO:0007669"/>
    <property type="project" value="UniProtKB-SubCell"/>
</dbReference>
<dbReference type="PANTHER" id="PTHR30487:SF0">
    <property type="entry name" value="PREPILIN LEADER PEPTIDASE_N-METHYLTRANSFERASE-RELATED"/>
    <property type="match status" value="1"/>
</dbReference>
<evidence type="ECO:0000256" key="4">
    <source>
        <dbReference type="ARBA" id="ARBA00022519"/>
    </source>
</evidence>
<dbReference type="Gene3D" id="1.20.120.1220">
    <property type="match status" value="1"/>
</dbReference>